<organism evidence="2 3">
    <name type="scientific">Moniliophthora roreri</name>
    <name type="common">Frosty pod rot fungus</name>
    <name type="synonym">Monilia roreri</name>
    <dbReference type="NCBI Taxonomy" id="221103"/>
    <lineage>
        <taxon>Eukaryota</taxon>
        <taxon>Fungi</taxon>
        <taxon>Dikarya</taxon>
        <taxon>Basidiomycota</taxon>
        <taxon>Agaricomycotina</taxon>
        <taxon>Agaricomycetes</taxon>
        <taxon>Agaricomycetidae</taxon>
        <taxon>Agaricales</taxon>
        <taxon>Marasmiineae</taxon>
        <taxon>Marasmiaceae</taxon>
        <taxon>Moniliophthora</taxon>
    </lineage>
</organism>
<dbReference type="GO" id="GO:0005741">
    <property type="term" value="C:mitochondrial outer membrane"/>
    <property type="evidence" value="ECO:0007669"/>
    <property type="project" value="InterPro"/>
</dbReference>
<protein>
    <submittedName>
        <fullName evidence="2">Uncharacterized protein</fullName>
    </submittedName>
</protein>
<evidence type="ECO:0000313" key="3">
    <source>
        <dbReference type="Proteomes" id="UP000054988"/>
    </source>
</evidence>
<dbReference type="GO" id="GO:0055085">
    <property type="term" value="P:transmembrane transport"/>
    <property type="evidence" value="ECO:0007669"/>
    <property type="project" value="InterPro"/>
</dbReference>
<accession>A0A0W0EVJ4</accession>
<dbReference type="Gene3D" id="2.40.160.10">
    <property type="entry name" value="Porin"/>
    <property type="match status" value="1"/>
</dbReference>
<proteinExistence type="predicted"/>
<sequence>MSNHSRFLSPPKKSLSVPPTLGPPPALGQLNDFAAFMNYTPGPLPTPLLELENQIAKDLKVDINTASQPEKGTTIGGICKQSGVHTHTVLNIFEGPTFTADTIPGRDSFLVGAEAAYNITEGNITRYASHWLQRL</sequence>
<dbReference type="Pfam" id="PF01459">
    <property type="entry name" value="Porin_3"/>
    <property type="match status" value="1"/>
</dbReference>
<dbReference type="InterPro" id="IPR023614">
    <property type="entry name" value="Porin_dom_sf"/>
</dbReference>
<comment type="caution">
    <text evidence="2">The sequence shown here is derived from an EMBL/GenBank/DDBJ whole genome shotgun (WGS) entry which is preliminary data.</text>
</comment>
<dbReference type="Proteomes" id="UP000054988">
    <property type="component" value="Unassembled WGS sequence"/>
</dbReference>
<evidence type="ECO:0000313" key="2">
    <source>
        <dbReference type="EMBL" id="KTB28104.1"/>
    </source>
</evidence>
<dbReference type="AlphaFoldDB" id="A0A0W0EVJ4"/>
<feature type="compositionally biased region" description="Low complexity" evidence="1">
    <location>
        <begin position="8"/>
        <end position="19"/>
    </location>
</feature>
<dbReference type="InterPro" id="IPR027246">
    <property type="entry name" value="Porin_Euk/Tom40"/>
</dbReference>
<evidence type="ECO:0000256" key="1">
    <source>
        <dbReference type="SAM" id="MobiDB-lite"/>
    </source>
</evidence>
<dbReference type="EMBL" id="LATX01002503">
    <property type="protein sequence ID" value="KTB28104.1"/>
    <property type="molecule type" value="Genomic_DNA"/>
</dbReference>
<feature type="region of interest" description="Disordered" evidence="1">
    <location>
        <begin position="1"/>
        <end position="23"/>
    </location>
</feature>
<name>A0A0W0EVJ4_MONRR</name>
<gene>
    <name evidence="2" type="ORF">WG66_19307</name>
</gene>
<reference evidence="2 3" key="1">
    <citation type="submission" date="2015-12" db="EMBL/GenBank/DDBJ databases">
        <title>Draft genome sequence of Moniliophthora roreri, the causal agent of frosty pod rot of cacao.</title>
        <authorList>
            <person name="Aime M.C."/>
            <person name="Diaz-Valderrama J.R."/>
            <person name="Kijpornyongpan T."/>
            <person name="Phillips-Mora W."/>
        </authorList>
    </citation>
    <scope>NUCLEOTIDE SEQUENCE [LARGE SCALE GENOMIC DNA]</scope>
    <source>
        <strain evidence="2 3">MCA 2952</strain>
    </source>
</reference>